<sequence length="297" mass="31790">MSGPSTPWQMFQQRAGHIQLTKSSFKPSQPQPAFYENATNFAEPDEESVLVHISRHFEPILVPDGLSGEFISPPVSERGPGSIQGLSRDLHQIEDAELESIIDEALHELMYWCQPQVNSSDVLPLTGAITQPPPPGTSTPSISGSQSHPPVYAASMHNQGSQQIFQGAGARLDFLPLYQAISDCLFTNITTSAILQPAVTSSIIVATHPTTTTSALPPTPPPTIAPPVAHLSPPSASSQGYLTGLSTGPMPTLAQWSMSVLQNQDTYLLPALPYSEEAQPEEMAITVTEVGETLGYP</sequence>
<evidence type="ECO:0000313" key="2">
    <source>
        <dbReference type="Proteomes" id="UP000521943"/>
    </source>
</evidence>
<comment type="caution">
    <text evidence="1">The sequence shown here is derived from an EMBL/GenBank/DDBJ whole genome shotgun (WGS) entry which is preliminary data.</text>
</comment>
<name>A0A8H6IBL4_9AGAR</name>
<accession>A0A8H6IBL4</accession>
<organism evidence="1 2">
    <name type="scientific">Ephemerocybe angulata</name>
    <dbReference type="NCBI Taxonomy" id="980116"/>
    <lineage>
        <taxon>Eukaryota</taxon>
        <taxon>Fungi</taxon>
        <taxon>Dikarya</taxon>
        <taxon>Basidiomycota</taxon>
        <taxon>Agaricomycotina</taxon>
        <taxon>Agaricomycetes</taxon>
        <taxon>Agaricomycetidae</taxon>
        <taxon>Agaricales</taxon>
        <taxon>Agaricineae</taxon>
        <taxon>Psathyrellaceae</taxon>
        <taxon>Ephemerocybe</taxon>
    </lineage>
</organism>
<dbReference type="EMBL" id="JACGCI010000007">
    <property type="protein sequence ID" value="KAF6762540.1"/>
    <property type="molecule type" value="Genomic_DNA"/>
</dbReference>
<reference evidence="1 2" key="1">
    <citation type="submission" date="2020-07" db="EMBL/GenBank/DDBJ databases">
        <title>Comparative genomics of pyrophilous fungi reveals a link between fire events and developmental genes.</title>
        <authorList>
            <consortium name="DOE Joint Genome Institute"/>
            <person name="Steindorff A.S."/>
            <person name="Carver A."/>
            <person name="Calhoun S."/>
            <person name="Stillman K."/>
            <person name="Liu H."/>
            <person name="Lipzen A."/>
            <person name="Pangilinan J."/>
            <person name="Labutti K."/>
            <person name="Bruns T.D."/>
            <person name="Grigoriev I.V."/>
        </authorList>
    </citation>
    <scope>NUCLEOTIDE SEQUENCE [LARGE SCALE GENOMIC DNA]</scope>
    <source>
        <strain evidence="1 2">CBS 144469</strain>
    </source>
</reference>
<proteinExistence type="predicted"/>
<keyword evidence="2" id="KW-1185">Reference proteome</keyword>
<gene>
    <name evidence="1" type="ORF">DFP72DRAFT_841681</name>
</gene>
<evidence type="ECO:0000313" key="1">
    <source>
        <dbReference type="EMBL" id="KAF6762540.1"/>
    </source>
</evidence>
<dbReference type="Proteomes" id="UP000521943">
    <property type="component" value="Unassembled WGS sequence"/>
</dbReference>
<dbReference type="AlphaFoldDB" id="A0A8H6IBL4"/>
<protein>
    <submittedName>
        <fullName evidence="1">Uncharacterized protein</fullName>
    </submittedName>
</protein>